<name>A0A9X2LFT9_9ACTN</name>
<accession>A0A9X2LFT9</accession>
<dbReference type="EMBL" id="JANIID010000007">
    <property type="protein sequence ID" value="MCQ8770169.1"/>
    <property type="molecule type" value="Genomic_DNA"/>
</dbReference>
<gene>
    <name evidence="2" type="ORF">NQU55_10315</name>
</gene>
<dbReference type="AlphaFoldDB" id="A0A9X2LFT9"/>
<protein>
    <submittedName>
        <fullName evidence="2">Uncharacterized protein</fullName>
    </submittedName>
</protein>
<organism evidence="2 3">
    <name type="scientific">Streptomyces telluris</name>
    <dbReference type="NCBI Taxonomy" id="2720021"/>
    <lineage>
        <taxon>Bacteria</taxon>
        <taxon>Bacillati</taxon>
        <taxon>Actinomycetota</taxon>
        <taxon>Actinomycetes</taxon>
        <taxon>Kitasatosporales</taxon>
        <taxon>Streptomycetaceae</taxon>
        <taxon>Streptomyces</taxon>
    </lineage>
</organism>
<proteinExistence type="predicted"/>
<dbReference type="Proteomes" id="UP001142374">
    <property type="component" value="Unassembled WGS sequence"/>
</dbReference>
<keyword evidence="3" id="KW-1185">Reference proteome</keyword>
<feature type="region of interest" description="Disordered" evidence="1">
    <location>
        <begin position="274"/>
        <end position="297"/>
    </location>
</feature>
<evidence type="ECO:0000313" key="3">
    <source>
        <dbReference type="Proteomes" id="UP001142374"/>
    </source>
</evidence>
<sequence length="297" mass="31609">MPLAIAVTSPDLVISPTDGPVPDAAVLHPPGEEPLETAVARASALLDRCGHVVVLYPDSLPGPYVRRLHAVRAVLESDRIALLPIALPPLAVGVLARQLRQLSVSDLSPGVLASAARLLAHYIYAGAQLSSVTGLDRVEVGLGAHLASVLPGTRFAALVNPGPRLLRIGGDAVPDGPGFATWMTVARDKPVRGDDWVLETLAPHWHVQGAQETALPEESRRWWGTRRAVEFAAAIPDPSLLYQLVASVRREECHWCGLELIGDRCAFCTGPLPRTDGGPAPSPPRRDRAAPAVPARR</sequence>
<evidence type="ECO:0000256" key="1">
    <source>
        <dbReference type="SAM" id="MobiDB-lite"/>
    </source>
</evidence>
<dbReference type="RefSeq" id="WP_256790318.1">
    <property type="nucleotide sequence ID" value="NZ_JAATER010000227.1"/>
</dbReference>
<comment type="caution">
    <text evidence="2">The sequence shown here is derived from an EMBL/GenBank/DDBJ whole genome shotgun (WGS) entry which is preliminary data.</text>
</comment>
<evidence type="ECO:0000313" key="2">
    <source>
        <dbReference type="EMBL" id="MCQ8770169.1"/>
    </source>
</evidence>
<reference evidence="2" key="1">
    <citation type="submission" date="2022-06" db="EMBL/GenBank/DDBJ databases">
        <title>WGS of actinobacteria.</title>
        <authorList>
            <person name="Thawai C."/>
        </authorList>
    </citation>
    <scope>NUCLEOTIDE SEQUENCE</scope>
    <source>
        <strain evidence="2">AA8</strain>
    </source>
</reference>